<dbReference type="RefSeq" id="WP_374053081.1">
    <property type="nucleotide sequence ID" value="NZ_AP028978.1"/>
</dbReference>
<reference evidence="1 2" key="1">
    <citation type="submission" date="2023-10" db="EMBL/GenBank/DDBJ databases">
        <title>Xenorhabdus taiwanensis sp. nov., a symbiotic bacterium associated with the entomopathogenic nematode Steinernema taiwanensis.</title>
        <authorList>
            <person name="Tseng C.T."/>
            <person name="Shu H.Y."/>
            <person name="Chen M.H."/>
            <person name="Fang Y.J."/>
            <person name="Wu T.L."/>
            <person name="Lin Y.C."/>
            <person name="Huang C.J."/>
        </authorList>
    </citation>
    <scope>NUCLEOTIDE SEQUENCE [LARGE SCALE GENOMIC DNA]</scope>
    <source>
        <strain evidence="1 2">TCT-1</strain>
    </source>
</reference>
<name>A0ABM8JY46_9GAMM</name>
<dbReference type="Proteomes" id="UP001529514">
    <property type="component" value="Chromosome"/>
</dbReference>
<sequence length="319" mass="38019">MVFLPEDEHDIFEQSIPREILKAKSCNKYYFDNAPLKEKGRYKEFLYGDKMQEHKYNEFKKMRNFIDVFKKKEHSIEENNKFKNDIYRSMYKGIMHGGEINEQSIEKRNEIKSKFREQEKYERLYKRNEIEREADVYKELYNYALKNKDDFLAGNCPDYCNCEFYYLIHNRLDNILNFFNSGLKTPEHVYIQIVGTLGVHDHVFITIGSFNHNMFKPILGRLYHNLPKELWVCDPWANIVCSAEKYNDMWKNKMDKWHYMGKCLVLAEEPIPNSKAIPPSAKCHSPLKKNTYLTIQNSVKKVFNLAVISPDKNVKIMAL</sequence>
<proteinExistence type="predicted"/>
<evidence type="ECO:0000313" key="2">
    <source>
        <dbReference type="Proteomes" id="UP001529514"/>
    </source>
</evidence>
<accession>A0ABM8JY46</accession>
<keyword evidence="2" id="KW-1185">Reference proteome</keyword>
<dbReference type="EMBL" id="AP028978">
    <property type="protein sequence ID" value="BET96261.1"/>
    <property type="molecule type" value="Genomic_DNA"/>
</dbReference>
<evidence type="ECO:0000313" key="1">
    <source>
        <dbReference type="EMBL" id="BET96261.1"/>
    </source>
</evidence>
<organism evidence="1 2">
    <name type="scientific">Xenorhabdus taiwanensis</name>
    <dbReference type="NCBI Taxonomy" id="3085177"/>
    <lineage>
        <taxon>Bacteria</taxon>
        <taxon>Pseudomonadati</taxon>
        <taxon>Pseudomonadota</taxon>
        <taxon>Gammaproteobacteria</taxon>
        <taxon>Enterobacterales</taxon>
        <taxon>Morganellaceae</taxon>
        <taxon>Xenorhabdus</taxon>
    </lineage>
</organism>
<gene>
    <name evidence="1" type="ORF">TCT1_11820</name>
</gene>
<protein>
    <submittedName>
        <fullName evidence="1">Uncharacterized protein</fullName>
    </submittedName>
</protein>